<feature type="region of interest" description="Disordered" evidence="1">
    <location>
        <begin position="606"/>
        <end position="625"/>
    </location>
</feature>
<evidence type="ECO:0000259" key="2">
    <source>
        <dbReference type="Pfam" id="PF02836"/>
    </source>
</evidence>
<dbReference type="GO" id="GO:0004553">
    <property type="term" value="F:hydrolase activity, hydrolyzing O-glycosyl compounds"/>
    <property type="evidence" value="ECO:0007669"/>
    <property type="project" value="InterPro"/>
</dbReference>
<dbReference type="AlphaFoldDB" id="A0A5C8Z5P6"/>
<evidence type="ECO:0000313" key="4">
    <source>
        <dbReference type="Proteomes" id="UP000321234"/>
    </source>
</evidence>
<dbReference type="Gene3D" id="2.60.120.260">
    <property type="entry name" value="Galactose-binding domain-like"/>
    <property type="match status" value="1"/>
</dbReference>
<organism evidence="3 4">
    <name type="scientific">Quadrisphaera setariae</name>
    <dbReference type="NCBI Taxonomy" id="2593304"/>
    <lineage>
        <taxon>Bacteria</taxon>
        <taxon>Bacillati</taxon>
        <taxon>Actinomycetota</taxon>
        <taxon>Actinomycetes</taxon>
        <taxon>Kineosporiales</taxon>
        <taxon>Kineosporiaceae</taxon>
        <taxon>Quadrisphaera</taxon>
    </lineage>
</organism>
<dbReference type="InterPro" id="IPR017853">
    <property type="entry name" value="GH"/>
</dbReference>
<feature type="domain" description="Glycoside hydrolase family 2 catalytic" evidence="2">
    <location>
        <begin position="366"/>
        <end position="521"/>
    </location>
</feature>
<dbReference type="SUPFAM" id="SSF49785">
    <property type="entry name" value="Galactose-binding domain-like"/>
    <property type="match status" value="1"/>
</dbReference>
<reference evidence="3 4" key="1">
    <citation type="submission" date="2019-07" db="EMBL/GenBank/DDBJ databases">
        <title>Quadrisphaera sp. strain DD2A genome sequencing and assembly.</title>
        <authorList>
            <person name="Kim I."/>
        </authorList>
    </citation>
    <scope>NUCLEOTIDE SEQUENCE [LARGE SCALE GENOMIC DNA]</scope>
    <source>
        <strain evidence="3 4">DD2A</strain>
    </source>
</reference>
<evidence type="ECO:0000256" key="1">
    <source>
        <dbReference type="SAM" id="MobiDB-lite"/>
    </source>
</evidence>
<dbReference type="Pfam" id="PF02836">
    <property type="entry name" value="Glyco_hydro_2_C"/>
    <property type="match status" value="1"/>
</dbReference>
<dbReference type="GO" id="GO:0005975">
    <property type="term" value="P:carbohydrate metabolic process"/>
    <property type="evidence" value="ECO:0007669"/>
    <property type="project" value="InterPro"/>
</dbReference>
<dbReference type="PANTHER" id="PTHR42732:SF3">
    <property type="entry name" value="HYDROLASE"/>
    <property type="match status" value="1"/>
</dbReference>
<accession>A0A5C8Z5P6</accession>
<dbReference type="OrthoDB" id="9762066at2"/>
<comment type="caution">
    <text evidence="3">The sequence shown here is derived from an EMBL/GenBank/DDBJ whole genome shotgun (WGS) entry which is preliminary data.</text>
</comment>
<feature type="region of interest" description="Disordered" evidence="1">
    <location>
        <begin position="1"/>
        <end position="41"/>
    </location>
</feature>
<dbReference type="PANTHER" id="PTHR42732">
    <property type="entry name" value="BETA-GALACTOSIDASE"/>
    <property type="match status" value="1"/>
</dbReference>
<gene>
    <name evidence="3" type="ORF">FMM08_18125</name>
</gene>
<keyword evidence="3" id="KW-0378">Hydrolase</keyword>
<keyword evidence="4" id="KW-1185">Reference proteome</keyword>
<protein>
    <submittedName>
        <fullName evidence="3">Glycoside hydrolase family 2</fullName>
    </submittedName>
</protein>
<dbReference type="InterPro" id="IPR006103">
    <property type="entry name" value="Glyco_hydro_2_cat"/>
</dbReference>
<dbReference type="InterPro" id="IPR051913">
    <property type="entry name" value="GH2_Domain-Containing"/>
</dbReference>
<dbReference type="Gene3D" id="3.20.20.80">
    <property type="entry name" value="Glycosidases"/>
    <property type="match status" value="1"/>
</dbReference>
<dbReference type="Proteomes" id="UP000321234">
    <property type="component" value="Unassembled WGS sequence"/>
</dbReference>
<dbReference type="SUPFAM" id="SSF51445">
    <property type="entry name" value="(Trans)glycosidases"/>
    <property type="match status" value="1"/>
</dbReference>
<name>A0A5C8Z5P6_9ACTN</name>
<dbReference type="InterPro" id="IPR008979">
    <property type="entry name" value="Galactose-bd-like_sf"/>
</dbReference>
<dbReference type="EMBL" id="VKAC01000012">
    <property type="protein sequence ID" value="TXR52674.1"/>
    <property type="molecule type" value="Genomic_DNA"/>
</dbReference>
<proteinExistence type="predicted"/>
<sequence>MICNDGNAGVAPPRRRGTLRPVAETAPLPRASTQPGEHPRPQLLRQHWTDLGGTWQLGLVPAGTPAPKGLWRGASSEDLADRTGFDRDVVVPYPPESTASGVGEQGPFAELWYRRGLRLRDVAGADALAADGSGARLVLRFGAVDHSARVWFDGHLVAEHTGGQTPFSADVTELLTPTGAGSGLDLDREHVVVVRAVDDARDPELPRGKQDWHDAPHAIWYRRTSGIWQTVWAEVVPAVSIEHLTWTTDLVGATVHLVAELSSTPLEPASLAVRLSLGAHDDDERVLAEAVVAVPGHAERGGPRVEVALAVPLLRHGQEREALLWSPEHPHLVDAQVRLLAGGPASPAGPGAELDAVASYLGMRSVEVGAGQLLLNGTPHTLRSVLDQGWWPDTHLAASAERLRSEAQLLADLGFDSVRIHQKVEDPRFLHWCDRLGITVWAETANAYAYTARAVSLLTAEWLEAVRRDASHPSVVAWVPLNESWGVQDVASSAGQRSYATALAALTRALDPTRPVISNDGWEHTDSDLWTVHDYTDSGEVLAARYGSPEAAAALVGVPSPSSSSARVTANGRRLRVAGGARSSDLADVERPLVLSEFGGVRFTPAADDADGDSSAPEGATWGYSTASDADDYARRLGDLLGAANACVEAGGLVGWCYTQLADTLQEANGLVTEDRTPKLPLDRLRALVTGEVSDPSAG</sequence>
<evidence type="ECO:0000313" key="3">
    <source>
        <dbReference type="EMBL" id="TXR52674.1"/>
    </source>
</evidence>